<protein>
    <recommendedName>
        <fullName evidence="4">Epoxide hydrolase N-terminal domain-containing protein</fullName>
    </recommendedName>
</protein>
<comment type="similarity">
    <text evidence="1">Belongs to the peptidase S33 family.</text>
</comment>
<dbReference type="OrthoDB" id="7130006at2759"/>
<evidence type="ECO:0000313" key="6">
    <source>
        <dbReference type="Proteomes" id="UP000028045"/>
    </source>
</evidence>
<proteinExistence type="inferred from homology"/>
<feature type="compositionally biased region" description="Polar residues" evidence="3">
    <location>
        <begin position="506"/>
        <end position="516"/>
    </location>
</feature>
<evidence type="ECO:0000313" key="5">
    <source>
        <dbReference type="EMBL" id="KEY73375.1"/>
    </source>
</evidence>
<reference evidence="5 6" key="1">
    <citation type="journal article" date="2014" name="BMC Genomics">
        <title>Comparative genome sequencing reveals chemotype-specific gene clusters in the toxigenic black mold Stachybotrys.</title>
        <authorList>
            <person name="Semeiks J."/>
            <person name="Borek D."/>
            <person name="Otwinowski Z."/>
            <person name="Grishin N.V."/>
        </authorList>
    </citation>
    <scope>NUCLEOTIDE SEQUENCE [LARGE SCALE GENOMIC DNA]</scope>
    <source>
        <strain evidence="6">CBS 109288 / IBT 7711</strain>
    </source>
</reference>
<feature type="compositionally biased region" description="Polar residues" evidence="3">
    <location>
        <begin position="482"/>
        <end position="495"/>
    </location>
</feature>
<dbReference type="InterPro" id="IPR029058">
    <property type="entry name" value="AB_hydrolase_fold"/>
</dbReference>
<gene>
    <name evidence="5" type="ORF">S7711_01488</name>
</gene>
<feature type="domain" description="Epoxide hydrolase N-terminal" evidence="4">
    <location>
        <begin position="18"/>
        <end position="129"/>
    </location>
</feature>
<dbReference type="SUPFAM" id="SSF53474">
    <property type="entry name" value="alpha/beta-Hydrolases"/>
    <property type="match status" value="1"/>
</dbReference>
<dbReference type="EMBL" id="KL647853">
    <property type="protein sequence ID" value="KEY73375.1"/>
    <property type="molecule type" value="Genomic_DNA"/>
</dbReference>
<feature type="compositionally biased region" description="Polar residues" evidence="3">
    <location>
        <begin position="527"/>
        <end position="545"/>
    </location>
</feature>
<sequence length="545" mass="60352">MAVSHDTPAACAAGDEEVRPYQIHVSSRYLDLTREKLELTRLPHEVTEPRAEDWWAPKTTVEPLIDYWQEQYSWRDTEKQLNADLPQFRTGIRIGSSETPCRVHFVHVRSPHANAVPLLLIPPFPFTNLSLGHLVTLFTDPDDAGQTQPFHLVIPSLPGLGFSNALPNNTPLIPTTANMWDILMKRLEYEQYIATTSGPCGKSPSEIDWRLANYLAANYSESCLGVHLISPPLTPPTLQESLVEWAKWKMALLFQVALFGYSKDDFTAWNSNGMAQPVEGTSTAAALHFGLRNDGFYDPNTLSYALCDSPVGLLLFFLLLTRMLGPRKELAQAEIITLTELTWLPGPEATFRFWAYCSAHREQHKARSHVKPKIAVTVFLGDRTTAPVADEQVENLPQPIRDTYAPPTWATVRYNVVSTSRESGNPGLLAWERPELIVSGARKLAKEILKTDARMRKEELPGIALLQQVVVGNERATADISGTTVQGPIRSSSDVQADAAKKIPSNPDNKFLSPTQALAEPRESDASGGSPQIKVSQASETGETL</sequence>
<dbReference type="InterPro" id="IPR010497">
    <property type="entry name" value="Epoxide_hydro_N"/>
</dbReference>
<dbReference type="PANTHER" id="PTHR21661:SF71">
    <property type="entry name" value="EPOXIDE HYDROLASE N-TERMINAL DOMAIN-CONTAINING PROTEIN"/>
    <property type="match status" value="1"/>
</dbReference>
<keyword evidence="2" id="KW-0378">Hydrolase</keyword>
<feature type="region of interest" description="Disordered" evidence="3">
    <location>
        <begin position="482"/>
        <end position="545"/>
    </location>
</feature>
<keyword evidence="6" id="KW-1185">Reference proteome</keyword>
<accession>A0A084B746</accession>
<evidence type="ECO:0000256" key="1">
    <source>
        <dbReference type="ARBA" id="ARBA00010088"/>
    </source>
</evidence>
<dbReference type="Proteomes" id="UP000028045">
    <property type="component" value="Unassembled WGS sequence"/>
</dbReference>
<dbReference type="HOGENOM" id="CLU_019414_5_0_1"/>
<dbReference type="Pfam" id="PF06441">
    <property type="entry name" value="EHN"/>
    <property type="match status" value="1"/>
</dbReference>
<dbReference type="GO" id="GO:0004301">
    <property type="term" value="F:epoxide hydrolase activity"/>
    <property type="evidence" value="ECO:0007669"/>
    <property type="project" value="TreeGrafter"/>
</dbReference>
<evidence type="ECO:0000256" key="2">
    <source>
        <dbReference type="ARBA" id="ARBA00022801"/>
    </source>
</evidence>
<dbReference type="PANTHER" id="PTHR21661">
    <property type="entry name" value="EPOXIDE HYDROLASE 1-RELATED"/>
    <property type="match status" value="1"/>
</dbReference>
<organism evidence="5 6">
    <name type="scientific">Stachybotrys chartarum (strain CBS 109288 / IBT 7711)</name>
    <name type="common">Toxic black mold</name>
    <name type="synonym">Stilbospora chartarum</name>
    <dbReference type="NCBI Taxonomy" id="1280523"/>
    <lineage>
        <taxon>Eukaryota</taxon>
        <taxon>Fungi</taxon>
        <taxon>Dikarya</taxon>
        <taxon>Ascomycota</taxon>
        <taxon>Pezizomycotina</taxon>
        <taxon>Sordariomycetes</taxon>
        <taxon>Hypocreomycetidae</taxon>
        <taxon>Hypocreales</taxon>
        <taxon>Stachybotryaceae</taxon>
        <taxon>Stachybotrys</taxon>
    </lineage>
</organism>
<dbReference type="AlphaFoldDB" id="A0A084B746"/>
<evidence type="ECO:0000256" key="3">
    <source>
        <dbReference type="SAM" id="MobiDB-lite"/>
    </source>
</evidence>
<evidence type="ECO:0000259" key="4">
    <source>
        <dbReference type="Pfam" id="PF06441"/>
    </source>
</evidence>
<dbReference type="GO" id="GO:0097176">
    <property type="term" value="P:epoxide metabolic process"/>
    <property type="evidence" value="ECO:0007669"/>
    <property type="project" value="TreeGrafter"/>
</dbReference>
<dbReference type="Gene3D" id="3.40.50.1820">
    <property type="entry name" value="alpha/beta hydrolase"/>
    <property type="match status" value="1"/>
</dbReference>
<name>A0A084B746_STACB</name>